<feature type="domain" description="GST C-terminal" evidence="3">
    <location>
        <begin position="83"/>
        <end position="206"/>
    </location>
</feature>
<dbReference type="SFLD" id="SFLDG01150">
    <property type="entry name" value="Main.1:_Beta-like"/>
    <property type="match status" value="1"/>
</dbReference>
<dbReference type="Gene3D" id="1.20.1050.10">
    <property type="match status" value="1"/>
</dbReference>
<comment type="caution">
    <text evidence="4">The sequence shown here is derived from an EMBL/GenBank/DDBJ whole genome shotgun (WGS) entry which is preliminary data.</text>
</comment>
<dbReference type="Pfam" id="PF00043">
    <property type="entry name" value="GST_C"/>
    <property type="match status" value="1"/>
</dbReference>
<evidence type="ECO:0000313" key="4">
    <source>
        <dbReference type="EMBL" id="KIQ34271.1"/>
    </source>
</evidence>
<dbReference type="InterPro" id="IPR036282">
    <property type="entry name" value="Glutathione-S-Trfase_C_sf"/>
</dbReference>
<accession>A0A0D0MPM9</accession>
<dbReference type="CDD" id="cd03188">
    <property type="entry name" value="GST_C_Beta"/>
    <property type="match status" value="1"/>
</dbReference>
<dbReference type="SUPFAM" id="SSF47616">
    <property type="entry name" value="GST C-terminal domain-like"/>
    <property type="match status" value="1"/>
</dbReference>
<dbReference type="EMBL" id="JXQQ01000016">
    <property type="protein sequence ID" value="KIQ34271.1"/>
    <property type="molecule type" value="Genomic_DNA"/>
</dbReference>
<evidence type="ECO:0000256" key="1">
    <source>
        <dbReference type="RuleBase" id="RU003494"/>
    </source>
</evidence>
<dbReference type="PROSITE" id="PS50404">
    <property type="entry name" value="GST_NTER"/>
    <property type="match status" value="1"/>
</dbReference>
<organism evidence="4 5">
    <name type="scientific">Variovorax paradoxus</name>
    <dbReference type="NCBI Taxonomy" id="34073"/>
    <lineage>
        <taxon>Bacteria</taxon>
        <taxon>Pseudomonadati</taxon>
        <taxon>Pseudomonadota</taxon>
        <taxon>Betaproteobacteria</taxon>
        <taxon>Burkholderiales</taxon>
        <taxon>Comamonadaceae</taxon>
        <taxon>Variovorax</taxon>
    </lineage>
</organism>
<name>A0A0D0MPM9_VARPD</name>
<dbReference type="Gene3D" id="3.40.30.10">
    <property type="entry name" value="Glutaredoxin"/>
    <property type="match status" value="1"/>
</dbReference>
<feature type="domain" description="GST N-terminal" evidence="2">
    <location>
        <begin position="1"/>
        <end position="77"/>
    </location>
</feature>
<evidence type="ECO:0000259" key="3">
    <source>
        <dbReference type="PROSITE" id="PS50405"/>
    </source>
</evidence>
<dbReference type="SUPFAM" id="SSF52833">
    <property type="entry name" value="Thioredoxin-like"/>
    <property type="match status" value="1"/>
</dbReference>
<dbReference type="InterPro" id="IPR004046">
    <property type="entry name" value="GST_C"/>
</dbReference>
<dbReference type="InterPro" id="IPR036249">
    <property type="entry name" value="Thioredoxin-like_sf"/>
</dbReference>
<comment type="similarity">
    <text evidence="1">Belongs to the GST superfamily.</text>
</comment>
<evidence type="ECO:0000259" key="2">
    <source>
        <dbReference type="PROSITE" id="PS50404"/>
    </source>
</evidence>
<dbReference type="CDD" id="cd03057">
    <property type="entry name" value="GST_N_Beta"/>
    <property type="match status" value="1"/>
</dbReference>
<protein>
    <submittedName>
        <fullName evidence="4">Glutathione S-transferase</fullName>
    </submittedName>
</protein>
<dbReference type="GO" id="GO:0016740">
    <property type="term" value="F:transferase activity"/>
    <property type="evidence" value="ECO:0007669"/>
    <property type="project" value="UniProtKB-KW"/>
</dbReference>
<dbReference type="RefSeq" id="WP_042578267.1">
    <property type="nucleotide sequence ID" value="NZ_JXQQ01000016.1"/>
</dbReference>
<evidence type="ECO:0000313" key="5">
    <source>
        <dbReference type="Proteomes" id="UP000032067"/>
    </source>
</evidence>
<dbReference type="SFLD" id="SFLDG00358">
    <property type="entry name" value="Main_(cytGST)"/>
    <property type="match status" value="1"/>
</dbReference>
<dbReference type="PANTHER" id="PTHR44051:SF8">
    <property type="entry name" value="GLUTATHIONE S-TRANSFERASE GSTA"/>
    <property type="match status" value="1"/>
</dbReference>
<dbReference type="InterPro" id="IPR004045">
    <property type="entry name" value="Glutathione_S-Trfase_N"/>
</dbReference>
<dbReference type="Proteomes" id="UP000032067">
    <property type="component" value="Unassembled WGS sequence"/>
</dbReference>
<keyword evidence="4" id="KW-0808">Transferase</keyword>
<proteinExistence type="inferred from homology"/>
<dbReference type="Pfam" id="PF02798">
    <property type="entry name" value="GST_N"/>
    <property type="match status" value="1"/>
</dbReference>
<reference evidence="4 5" key="1">
    <citation type="submission" date="2014-12" db="EMBL/GenBank/DDBJ databases">
        <title>16Stimator: statistical estimation of ribosomal gene copy numbers from draft genome assemblies.</title>
        <authorList>
            <person name="Perisin M.A."/>
            <person name="Vetter M."/>
            <person name="Gilbert J.A."/>
            <person name="Bergelson J."/>
        </authorList>
    </citation>
    <scope>NUCLEOTIDE SEQUENCE [LARGE SCALE GENOMIC DNA]</scope>
    <source>
        <strain evidence="4 5">MEDvA23</strain>
    </source>
</reference>
<dbReference type="InterPro" id="IPR040079">
    <property type="entry name" value="Glutathione_S-Trfase"/>
</dbReference>
<dbReference type="PROSITE" id="PS50405">
    <property type="entry name" value="GST_CTER"/>
    <property type="match status" value="1"/>
</dbReference>
<dbReference type="SFLD" id="SFLDS00019">
    <property type="entry name" value="Glutathione_Transferase_(cytos"/>
    <property type="match status" value="1"/>
</dbReference>
<dbReference type="PANTHER" id="PTHR44051">
    <property type="entry name" value="GLUTATHIONE S-TRANSFERASE-RELATED"/>
    <property type="match status" value="1"/>
</dbReference>
<dbReference type="InterPro" id="IPR010987">
    <property type="entry name" value="Glutathione-S-Trfase_C-like"/>
</dbReference>
<dbReference type="OrthoDB" id="9810080at2"/>
<gene>
    <name evidence="4" type="ORF">RT97_08065</name>
</gene>
<dbReference type="AlphaFoldDB" id="A0A0D0MPM9"/>
<sequence length="299" mass="33435">MKLFYMPGASSLADHIVLEWSGQPYETVRMDRGSIKTPEYLALNPTGVVPILVDGDFTLTENVAILGYLADLYPHLQLAGDGSPRSRAEVMRWLGFLNSDVNKAFRPIFFPERYLPDDSVAAQLAATARGHVREYLGRLDAQLEGRDWLTGRRSIADAYHFVMLRWAIGTKVGLHGFENLSGFVRRMHADDGVHAALVMEEGLAPRSGRAHSAPDQLMRLNERIRNNLATTLKAEVLGTVAYSEGDGPELEVRRGLVEIEIARMDTVFSWQDENYRAQAAIPFRNFSRYVSDGAILLDL</sequence>